<protein>
    <recommendedName>
        <fullName evidence="3">Beta-lactamase class A catalytic domain-containing protein</fullName>
    </recommendedName>
</protein>
<evidence type="ECO:0000313" key="4">
    <source>
        <dbReference type="EMBL" id="TDD09315.1"/>
    </source>
</evidence>
<dbReference type="PANTHER" id="PTHR35333">
    <property type="entry name" value="BETA-LACTAMASE"/>
    <property type="match status" value="1"/>
</dbReference>
<dbReference type="Pfam" id="PF13354">
    <property type="entry name" value="Beta-lactamase2"/>
    <property type="match status" value="1"/>
</dbReference>
<dbReference type="Gene3D" id="3.40.710.10">
    <property type="entry name" value="DD-peptidase/beta-lactamase superfamily"/>
    <property type="match status" value="1"/>
</dbReference>
<dbReference type="SUPFAM" id="SSF56601">
    <property type="entry name" value="beta-lactamase/transpeptidase-like"/>
    <property type="match status" value="1"/>
</dbReference>
<dbReference type="PANTHER" id="PTHR35333:SF3">
    <property type="entry name" value="BETA-LACTAMASE-TYPE TRANSPEPTIDASE FOLD CONTAINING PROTEIN"/>
    <property type="match status" value="1"/>
</dbReference>
<dbReference type="AlphaFoldDB" id="A0A4R4W2X2"/>
<dbReference type="InterPro" id="IPR045155">
    <property type="entry name" value="Beta-lactam_cat"/>
</dbReference>
<dbReference type="GO" id="GO:0046677">
    <property type="term" value="P:response to antibiotic"/>
    <property type="evidence" value="ECO:0007669"/>
    <property type="project" value="InterPro"/>
</dbReference>
<dbReference type="GO" id="GO:0030655">
    <property type="term" value="P:beta-lactam antibiotic catabolic process"/>
    <property type="evidence" value="ECO:0007669"/>
    <property type="project" value="InterPro"/>
</dbReference>
<organism evidence="4 5">
    <name type="scientific">Saccharopolyspora terrae</name>
    <dbReference type="NCBI Taxonomy" id="2530384"/>
    <lineage>
        <taxon>Bacteria</taxon>
        <taxon>Bacillati</taxon>
        <taxon>Actinomycetota</taxon>
        <taxon>Actinomycetes</taxon>
        <taxon>Pseudonocardiales</taxon>
        <taxon>Pseudonocardiaceae</taxon>
        <taxon>Saccharopolyspora</taxon>
    </lineage>
</organism>
<keyword evidence="2" id="KW-0732">Signal</keyword>
<dbReference type="InterPro" id="IPR012338">
    <property type="entry name" value="Beta-lactam/transpept-like"/>
</dbReference>
<evidence type="ECO:0000256" key="1">
    <source>
        <dbReference type="SAM" id="MobiDB-lite"/>
    </source>
</evidence>
<comment type="caution">
    <text evidence="4">The sequence shown here is derived from an EMBL/GenBank/DDBJ whole genome shotgun (WGS) entry which is preliminary data.</text>
</comment>
<dbReference type="PROSITE" id="PS51257">
    <property type="entry name" value="PROKAR_LIPOPROTEIN"/>
    <property type="match status" value="1"/>
</dbReference>
<dbReference type="GO" id="GO:0008800">
    <property type="term" value="F:beta-lactamase activity"/>
    <property type="evidence" value="ECO:0007669"/>
    <property type="project" value="InterPro"/>
</dbReference>
<dbReference type="InterPro" id="IPR000871">
    <property type="entry name" value="Beta-lactam_class-A"/>
</dbReference>
<dbReference type="Proteomes" id="UP000295674">
    <property type="component" value="Unassembled WGS sequence"/>
</dbReference>
<evidence type="ECO:0000259" key="3">
    <source>
        <dbReference type="Pfam" id="PF13354"/>
    </source>
</evidence>
<feature type="region of interest" description="Disordered" evidence="1">
    <location>
        <begin position="39"/>
        <end position="67"/>
    </location>
</feature>
<gene>
    <name evidence="4" type="ORF">E1181_04915</name>
</gene>
<feature type="signal peptide" evidence="2">
    <location>
        <begin position="1"/>
        <end position="36"/>
    </location>
</feature>
<keyword evidence="5" id="KW-1185">Reference proteome</keyword>
<sequence length="286" mass="30255">MLGRKSASPLPRHGAVGVAAAALSVLLVGCAPSAVATFPDQQSASETRAKPTGAPAAATASVDQQADARRNPLGVAVLDRATGEVAHGRLAQQPMYSASLSKVIVAVELLERHRVTPQDRFALRRALGPSDDEAMNALWDRYGGSSLITAAADRMKLQQTRPPEEPGRWGDTVTSARDIAAVYQYLLAQMPAADRDFVLDALHAAPSRAADGVNQEFGLMAVDAQAVKSGWMCCQKGTVWVHSAGVVDSERRYVVALLSAQPSSVGYGKAIEDLTEASRTAVTRLR</sequence>
<proteinExistence type="predicted"/>
<name>A0A4R4W2X2_9PSEU</name>
<feature type="chain" id="PRO_5020357077" description="Beta-lactamase class A catalytic domain-containing protein" evidence="2">
    <location>
        <begin position="37"/>
        <end position="286"/>
    </location>
</feature>
<dbReference type="OrthoDB" id="4981298at2"/>
<evidence type="ECO:0000256" key="2">
    <source>
        <dbReference type="SAM" id="SignalP"/>
    </source>
</evidence>
<dbReference type="EMBL" id="SMKS01000004">
    <property type="protein sequence ID" value="TDD09315.1"/>
    <property type="molecule type" value="Genomic_DNA"/>
</dbReference>
<reference evidence="4 5" key="1">
    <citation type="submission" date="2019-03" db="EMBL/GenBank/DDBJ databases">
        <title>Draft genome sequences of novel Actinobacteria.</title>
        <authorList>
            <person name="Sahin N."/>
            <person name="Ay H."/>
            <person name="Saygin H."/>
        </authorList>
    </citation>
    <scope>NUCLEOTIDE SEQUENCE [LARGE SCALE GENOMIC DNA]</scope>
    <source>
        <strain evidence="4 5">16K309</strain>
    </source>
</reference>
<feature type="compositionally biased region" description="Low complexity" evidence="1">
    <location>
        <begin position="50"/>
        <end position="60"/>
    </location>
</feature>
<dbReference type="RefSeq" id="WP_132672675.1">
    <property type="nucleotide sequence ID" value="NZ_SMKS01000004.1"/>
</dbReference>
<evidence type="ECO:0000313" key="5">
    <source>
        <dbReference type="Proteomes" id="UP000295674"/>
    </source>
</evidence>
<feature type="domain" description="Beta-lactamase class A catalytic" evidence="3">
    <location>
        <begin position="124"/>
        <end position="258"/>
    </location>
</feature>
<accession>A0A4R4W2X2</accession>